<evidence type="ECO:0000259" key="9">
    <source>
        <dbReference type="Pfam" id="PF24883"/>
    </source>
</evidence>
<dbReference type="InterPro" id="IPR056884">
    <property type="entry name" value="NPHP3-like_N"/>
</dbReference>
<comment type="subcellular location">
    <subcellularLocation>
        <location evidence="1">Membrane</location>
        <topology evidence="1">Multi-pass membrane protein</topology>
    </subcellularLocation>
</comment>
<feature type="compositionally biased region" description="Pro residues" evidence="6">
    <location>
        <begin position="17"/>
        <end position="31"/>
    </location>
</feature>
<evidence type="ECO:0000256" key="1">
    <source>
        <dbReference type="ARBA" id="ARBA00004141"/>
    </source>
</evidence>
<dbReference type="Gene3D" id="1.20.58.340">
    <property type="entry name" value="Magnesium transport protein CorA, transmembrane region"/>
    <property type="match status" value="1"/>
</dbReference>
<evidence type="ECO:0000256" key="6">
    <source>
        <dbReference type="SAM" id="MobiDB-lite"/>
    </source>
</evidence>
<dbReference type="InterPro" id="IPR027417">
    <property type="entry name" value="P-loop_NTPase"/>
</dbReference>
<dbReference type="Gene3D" id="3.40.50.1820">
    <property type="entry name" value="alpha/beta hydrolase"/>
    <property type="match status" value="1"/>
</dbReference>
<dbReference type="PANTHER" id="PTHR10039">
    <property type="entry name" value="AMELOGENIN"/>
    <property type="match status" value="1"/>
</dbReference>
<dbReference type="InterPro" id="IPR054471">
    <property type="entry name" value="GPIID_WHD"/>
</dbReference>
<reference evidence="10" key="2">
    <citation type="submission" date="2023-05" db="EMBL/GenBank/DDBJ databases">
        <authorList>
            <consortium name="Lawrence Berkeley National Laboratory"/>
            <person name="Steindorff A."/>
            <person name="Hensen N."/>
            <person name="Bonometti L."/>
            <person name="Westerberg I."/>
            <person name="Brannstrom I.O."/>
            <person name="Guillou S."/>
            <person name="Cros-Aarteil S."/>
            <person name="Calhoun S."/>
            <person name="Haridas S."/>
            <person name="Kuo A."/>
            <person name="Mondo S."/>
            <person name="Pangilinan J."/>
            <person name="Riley R."/>
            <person name="Labutti K."/>
            <person name="Andreopoulos B."/>
            <person name="Lipzen A."/>
            <person name="Chen C."/>
            <person name="Yanf M."/>
            <person name="Daum C."/>
            <person name="Ng V."/>
            <person name="Clum A."/>
            <person name="Ohm R."/>
            <person name="Martin F."/>
            <person name="Silar P."/>
            <person name="Natvig D."/>
            <person name="Lalanne C."/>
            <person name="Gautier V."/>
            <person name="Ament-Velasquez S.L."/>
            <person name="Kruys A."/>
            <person name="Hutchinson M.I."/>
            <person name="Powell A.J."/>
            <person name="Barry K."/>
            <person name="Miller A.N."/>
            <person name="Grigoriev I.V."/>
            <person name="Debuchy R."/>
            <person name="Gladieux P."/>
            <person name="Thoren M.H."/>
            <person name="Johannesson H."/>
        </authorList>
    </citation>
    <scope>NUCLEOTIDE SEQUENCE</scope>
    <source>
        <strain evidence="10">CBS 103.79</strain>
    </source>
</reference>
<dbReference type="Pfam" id="PF22939">
    <property type="entry name" value="WHD_GPIID"/>
    <property type="match status" value="1"/>
</dbReference>
<dbReference type="AlphaFoldDB" id="A0AAN6RNF0"/>
<evidence type="ECO:0000256" key="3">
    <source>
        <dbReference type="ARBA" id="ARBA00022737"/>
    </source>
</evidence>
<keyword evidence="5 7" id="KW-0472">Membrane</keyword>
<comment type="caution">
    <text evidence="10">The sequence shown here is derived from an EMBL/GenBank/DDBJ whole genome shotgun (WGS) entry which is preliminary data.</text>
</comment>
<keyword evidence="2 7" id="KW-0812">Transmembrane</keyword>
<evidence type="ECO:0000256" key="2">
    <source>
        <dbReference type="ARBA" id="ARBA00022692"/>
    </source>
</evidence>
<dbReference type="EMBL" id="MU856134">
    <property type="protein sequence ID" value="KAK3897542.1"/>
    <property type="molecule type" value="Genomic_DNA"/>
</dbReference>
<proteinExistence type="predicted"/>
<accession>A0AAN6RNF0</accession>
<dbReference type="Pfam" id="PF24883">
    <property type="entry name" value="NPHP3_N"/>
    <property type="match status" value="1"/>
</dbReference>
<keyword evidence="3" id="KW-0677">Repeat</keyword>
<evidence type="ECO:0000256" key="5">
    <source>
        <dbReference type="ARBA" id="ARBA00023136"/>
    </source>
</evidence>
<feature type="domain" description="GPI inositol-deacylase winged helix" evidence="8">
    <location>
        <begin position="700"/>
        <end position="775"/>
    </location>
</feature>
<dbReference type="SUPFAM" id="SSF53474">
    <property type="entry name" value="alpha/beta-Hydrolases"/>
    <property type="match status" value="1"/>
</dbReference>
<evidence type="ECO:0000313" key="11">
    <source>
        <dbReference type="Proteomes" id="UP001303889"/>
    </source>
</evidence>
<dbReference type="SUPFAM" id="SSF144083">
    <property type="entry name" value="Magnesium transport protein CorA, transmembrane region"/>
    <property type="match status" value="1"/>
</dbReference>
<dbReference type="PANTHER" id="PTHR10039:SF16">
    <property type="entry name" value="GPI INOSITOL-DEACYLASE"/>
    <property type="match status" value="1"/>
</dbReference>
<name>A0AAN6RNF0_9PEZI</name>
<evidence type="ECO:0000256" key="4">
    <source>
        <dbReference type="ARBA" id="ARBA00022989"/>
    </source>
</evidence>
<organism evidence="10 11">
    <name type="scientific">Staphylotrichum tortipilum</name>
    <dbReference type="NCBI Taxonomy" id="2831512"/>
    <lineage>
        <taxon>Eukaryota</taxon>
        <taxon>Fungi</taxon>
        <taxon>Dikarya</taxon>
        <taxon>Ascomycota</taxon>
        <taxon>Pezizomycotina</taxon>
        <taxon>Sordariomycetes</taxon>
        <taxon>Sordariomycetidae</taxon>
        <taxon>Sordariales</taxon>
        <taxon>Chaetomiaceae</taxon>
        <taxon>Staphylotrichum</taxon>
    </lineage>
</organism>
<evidence type="ECO:0000313" key="10">
    <source>
        <dbReference type="EMBL" id="KAK3897542.1"/>
    </source>
</evidence>
<evidence type="ECO:0000256" key="7">
    <source>
        <dbReference type="SAM" id="Phobius"/>
    </source>
</evidence>
<evidence type="ECO:0000259" key="8">
    <source>
        <dbReference type="Pfam" id="PF22939"/>
    </source>
</evidence>
<feature type="region of interest" description="Disordered" evidence="6">
    <location>
        <begin position="1"/>
        <end position="104"/>
    </location>
</feature>
<feature type="transmembrane region" description="Helical" evidence="7">
    <location>
        <begin position="893"/>
        <end position="913"/>
    </location>
</feature>
<evidence type="ECO:0008006" key="12">
    <source>
        <dbReference type="Google" id="ProtNLM"/>
    </source>
</evidence>
<reference evidence="10" key="1">
    <citation type="journal article" date="2023" name="Mol. Phylogenet. Evol.">
        <title>Genome-scale phylogeny and comparative genomics of the fungal order Sordariales.</title>
        <authorList>
            <person name="Hensen N."/>
            <person name="Bonometti L."/>
            <person name="Westerberg I."/>
            <person name="Brannstrom I.O."/>
            <person name="Guillou S."/>
            <person name="Cros-Aarteil S."/>
            <person name="Calhoun S."/>
            <person name="Haridas S."/>
            <person name="Kuo A."/>
            <person name="Mondo S."/>
            <person name="Pangilinan J."/>
            <person name="Riley R."/>
            <person name="LaButti K."/>
            <person name="Andreopoulos B."/>
            <person name="Lipzen A."/>
            <person name="Chen C."/>
            <person name="Yan M."/>
            <person name="Daum C."/>
            <person name="Ng V."/>
            <person name="Clum A."/>
            <person name="Steindorff A."/>
            <person name="Ohm R.A."/>
            <person name="Martin F."/>
            <person name="Silar P."/>
            <person name="Natvig D.O."/>
            <person name="Lalanne C."/>
            <person name="Gautier V."/>
            <person name="Ament-Velasquez S.L."/>
            <person name="Kruys A."/>
            <person name="Hutchinson M.I."/>
            <person name="Powell A.J."/>
            <person name="Barry K."/>
            <person name="Miller A.N."/>
            <person name="Grigoriev I.V."/>
            <person name="Debuchy R."/>
            <person name="Gladieux P."/>
            <person name="Hiltunen Thoren M."/>
            <person name="Johannesson H."/>
        </authorList>
    </citation>
    <scope>NUCLEOTIDE SEQUENCE</scope>
    <source>
        <strain evidence="10">CBS 103.79</strain>
    </source>
</reference>
<dbReference type="GO" id="GO:0016020">
    <property type="term" value="C:membrane"/>
    <property type="evidence" value="ECO:0007669"/>
    <property type="project" value="UniProtKB-SubCell"/>
</dbReference>
<dbReference type="InterPro" id="IPR029058">
    <property type="entry name" value="AB_hydrolase_fold"/>
</dbReference>
<sequence length="943" mass="103818">MPSFLNKYRHRHRRQPTDPPSPLPPSTPATPEPTTLSPTPSNPSRASILTPSTPSTANPATLSPSNTLDLQYDNKAPHTHLTLPLRTPSPLPTLTPSPTPPGPQTPLNTPGLTLIHTPPSTSADIIFIHGLGGSSHGTWSWERKTENFWPRWLKADQKLGGCRVFTFGYNAGLVGAGAGGDGMAVLDFAMGLLGWVRGWEGEGGRVGEYPIVFVVHSMGGLVAKKAYIIGKADEHYRHIMAQARGMLFLGTPQRGSDLAGTLGGILSTLFVNKGQYIKELDSMALSLRDINQQFPSVCGGLQLASLYETKETPLATPLMKKMIVDNNSAVLGYPGEFRAPLDADHHGMSKFKGAEDPNYIQVRNVLCMLVEAAMAPPKECFPVVNPTAAETPTTPAPTRKQLSQVLGVHSHPKTDLDILQDRIMDGSCRWILDRDTFQQWRDGIADSGCALLWLKGLPGAGKSILSSFVIRTLHKDHPGVPCCYYFFNSRDQTKRSVKNMLTSIALQLGMQSRPFGELLLKWGEEGNGPVDQLQAVNVWASIFQDLAFCEGEETPMFWVIDGLDEADDPKTLVQLFKKLEATHRLRIWIASRHIKEMTAVRAFGAKVSLDEITLDDTSHDIRAYADRSVSSILPDGALDVKDDICKTILHKAQGSFLWVSLAIDQLENKWHTPEAIREALEDLPEGMEGFYDRMMTTIGSQTATRALACRILTWAICSFRPLNLAELEIALAHEFPRLVNLEGTIAQACASFVVVRNAHIALLHDTARAFLLDRDGAPPLSIDLRQGEAYLAEMCLRYLISRGNELLRILSSANAADQSGRGGVPPVFDEHPFLEYAVIWWAYHLGRALPTEDLAALAQEFLQIQTHFLPLSAVSSIVGMNSSDIRDMDAGQWAYWATALPVTAVVVVLGLVFTGEMRRLWEWIGTRGGGGEIRVRTRKKKRY</sequence>
<feature type="domain" description="Nephrocystin 3-like N-terminal" evidence="9">
    <location>
        <begin position="426"/>
        <end position="592"/>
    </location>
</feature>
<dbReference type="Gene3D" id="3.40.50.300">
    <property type="entry name" value="P-loop containing nucleotide triphosphate hydrolases"/>
    <property type="match status" value="1"/>
</dbReference>
<gene>
    <name evidence="10" type="ORF">C8A05DRAFT_38902</name>
</gene>
<keyword evidence="11" id="KW-1185">Reference proteome</keyword>
<dbReference type="InterPro" id="IPR045863">
    <property type="entry name" value="CorA_TM1_TM2"/>
</dbReference>
<feature type="compositionally biased region" description="Low complexity" evidence="6">
    <location>
        <begin position="32"/>
        <end position="65"/>
    </location>
</feature>
<protein>
    <recommendedName>
        <fullName evidence="12">NACHT domain-containing protein</fullName>
    </recommendedName>
</protein>
<dbReference type="Proteomes" id="UP001303889">
    <property type="component" value="Unassembled WGS sequence"/>
</dbReference>
<keyword evidence="4 7" id="KW-1133">Transmembrane helix</keyword>
<dbReference type="SUPFAM" id="SSF52540">
    <property type="entry name" value="P-loop containing nucleoside triphosphate hydrolases"/>
    <property type="match status" value="1"/>
</dbReference>
<feature type="compositionally biased region" description="Pro residues" evidence="6">
    <location>
        <begin position="87"/>
        <end position="104"/>
    </location>
</feature>